<protein>
    <submittedName>
        <fullName evidence="2">Protein of uncharacterized function (DUF1189)</fullName>
    </submittedName>
</protein>
<keyword evidence="1" id="KW-0472">Membrane</keyword>
<feature type="transmembrane region" description="Helical" evidence="1">
    <location>
        <begin position="262"/>
        <end position="280"/>
    </location>
</feature>
<dbReference type="OrthoDB" id="5634905at2"/>
<keyword evidence="1" id="KW-0812">Transmembrane</keyword>
<dbReference type="Pfam" id="PF06691">
    <property type="entry name" value="DUF1189"/>
    <property type="match status" value="1"/>
</dbReference>
<dbReference type="AlphaFoldDB" id="A0A378I259"/>
<feature type="transmembrane region" description="Helical" evidence="1">
    <location>
        <begin position="194"/>
        <end position="226"/>
    </location>
</feature>
<feature type="transmembrane region" description="Helical" evidence="1">
    <location>
        <begin position="45"/>
        <end position="65"/>
    </location>
</feature>
<dbReference type="EMBL" id="UGNV01000001">
    <property type="protein sequence ID" value="STX29277.1"/>
    <property type="molecule type" value="Genomic_DNA"/>
</dbReference>
<name>A0A378I259_9GAMM</name>
<dbReference type="RefSeq" id="WP_115302961.1">
    <property type="nucleotide sequence ID" value="NZ_CAAAHO010000007.1"/>
</dbReference>
<evidence type="ECO:0000256" key="1">
    <source>
        <dbReference type="SAM" id="Phobius"/>
    </source>
</evidence>
<keyword evidence="1" id="KW-1133">Transmembrane helix</keyword>
<organism evidence="2 3">
    <name type="scientific">Legionella beliardensis</name>
    <dbReference type="NCBI Taxonomy" id="91822"/>
    <lineage>
        <taxon>Bacteria</taxon>
        <taxon>Pseudomonadati</taxon>
        <taxon>Pseudomonadota</taxon>
        <taxon>Gammaproteobacteria</taxon>
        <taxon>Legionellales</taxon>
        <taxon>Legionellaceae</taxon>
        <taxon>Legionella</taxon>
    </lineage>
</organism>
<sequence>MTDAQTTTLRDIDEPHYNYLQALYLSFFSNRLYVDVGRRWKGFSLLYLFLVFLIVALPFSLRLILNFDDYFNKQIILPLKSLPPFYIQNGIVSLDKPMPYFIKNNSGKVIAIIDTTGTINKIDEKFPDLSILIVKDRLFYRVPDPQPLISKSNKTQNLQINEAVFNPNMNQYFDSNQWISTAGIGNLKLISQVIIYPTVVLALFFMYLVFFLVIAVLAQVVSLAIFRFSLSYKQAFRLLIVAATPHLAALMIILAFDWMFMGLGLFLVSLVAMYFSYAVLSLKRDSNKLVTA</sequence>
<proteinExistence type="predicted"/>
<reference evidence="2 3" key="1">
    <citation type="submission" date="2018-06" db="EMBL/GenBank/DDBJ databases">
        <authorList>
            <consortium name="Pathogen Informatics"/>
            <person name="Doyle S."/>
        </authorList>
    </citation>
    <scope>NUCLEOTIDE SEQUENCE [LARGE SCALE GENOMIC DNA]</scope>
    <source>
        <strain evidence="2 3">NCTC13315</strain>
    </source>
</reference>
<feature type="transmembrane region" description="Helical" evidence="1">
    <location>
        <begin position="238"/>
        <end position="256"/>
    </location>
</feature>
<dbReference type="InterPro" id="IPR009574">
    <property type="entry name" value="DUF1189"/>
</dbReference>
<accession>A0A378I259</accession>
<evidence type="ECO:0000313" key="3">
    <source>
        <dbReference type="Proteomes" id="UP000254968"/>
    </source>
</evidence>
<evidence type="ECO:0000313" key="2">
    <source>
        <dbReference type="EMBL" id="STX29277.1"/>
    </source>
</evidence>
<keyword evidence="3" id="KW-1185">Reference proteome</keyword>
<dbReference type="Proteomes" id="UP000254968">
    <property type="component" value="Unassembled WGS sequence"/>
</dbReference>
<gene>
    <name evidence="2" type="ORF">NCTC13315_01816</name>
</gene>